<name>A0ABR4XL24_9PORP</name>
<keyword evidence="3" id="KW-1185">Reference proteome</keyword>
<evidence type="ECO:0000256" key="1">
    <source>
        <dbReference type="SAM" id="Phobius"/>
    </source>
</evidence>
<sequence length="91" mass="10289">MINAYLFYYTNVRRTAVFLLFKASTLLVGVVILFHFFAERVQIKRLTGIKVAMNLKSAANRALICDIQGLMATNQTLFLASQGMILTSYHI</sequence>
<keyword evidence="1" id="KW-0472">Membrane</keyword>
<keyword evidence="1" id="KW-1133">Transmembrane helix</keyword>
<reference evidence="2 3" key="1">
    <citation type="submission" date="2014-08" db="EMBL/GenBank/DDBJ databases">
        <title>Porphyromonas canoris strain:OH2762 Genome sequencing.</title>
        <authorList>
            <person name="Wallis C."/>
            <person name="Deusch O."/>
            <person name="O'Flynn C."/>
            <person name="Davis I."/>
            <person name="Jospin G."/>
            <person name="Darling A.E."/>
            <person name="Coil D.A."/>
            <person name="Alexiev A."/>
            <person name="Horsfall A."/>
            <person name="Kirkwood N."/>
            <person name="Harris S."/>
            <person name="Eisen J.A."/>
        </authorList>
    </citation>
    <scope>NUCLEOTIDE SEQUENCE [LARGE SCALE GENOMIC DNA]</scope>
    <source>
        <strain evidence="3">COT-108 OH2762</strain>
    </source>
</reference>
<proteinExistence type="predicted"/>
<organism evidence="2 3">
    <name type="scientific">Porphyromonas canoris</name>
    <dbReference type="NCBI Taxonomy" id="36875"/>
    <lineage>
        <taxon>Bacteria</taxon>
        <taxon>Pseudomonadati</taxon>
        <taxon>Bacteroidota</taxon>
        <taxon>Bacteroidia</taxon>
        <taxon>Bacteroidales</taxon>
        <taxon>Porphyromonadaceae</taxon>
        <taxon>Porphyromonas</taxon>
    </lineage>
</organism>
<dbReference type="Proteomes" id="UP000030101">
    <property type="component" value="Unassembled WGS sequence"/>
</dbReference>
<keyword evidence="1" id="KW-0812">Transmembrane</keyword>
<comment type="caution">
    <text evidence="2">The sequence shown here is derived from an EMBL/GenBank/DDBJ whole genome shotgun (WGS) entry which is preliminary data.</text>
</comment>
<dbReference type="EMBL" id="JQZV01000013">
    <property type="protein sequence ID" value="KGN92196.1"/>
    <property type="molecule type" value="Genomic_DNA"/>
</dbReference>
<protein>
    <submittedName>
        <fullName evidence="2">Uncharacterized protein</fullName>
    </submittedName>
</protein>
<gene>
    <name evidence="2" type="ORF">HQ43_09245</name>
</gene>
<evidence type="ECO:0000313" key="2">
    <source>
        <dbReference type="EMBL" id="KGN92196.1"/>
    </source>
</evidence>
<evidence type="ECO:0000313" key="3">
    <source>
        <dbReference type="Proteomes" id="UP000030101"/>
    </source>
</evidence>
<accession>A0ABR4XL24</accession>
<feature type="transmembrane region" description="Helical" evidence="1">
    <location>
        <begin position="16"/>
        <end position="38"/>
    </location>
</feature>